<accession>A0A1A8XI35</accession>
<evidence type="ECO:0000313" key="3">
    <source>
        <dbReference type="Proteomes" id="UP000199169"/>
    </source>
</evidence>
<dbReference type="Proteomes" id="UP000199169">
    <property type="component" value="Unassembled WGS sequence"/>
</dbReference>
<feature type="region of interest" description="Disordered" evidence="1">
    <location>
        <begin position="1"/>
        <end position="23"/>
    </location>
</feature>
<proteinExistence type="predicted"/>
<sequence>MTYGYSLVSGLPQEKPNGLGKTDQNDANVVMITHEIQRGWHGYLGTVVPAHAVDGDGNCHPLADKRKGRQLTRKGSCLPTPVESLGRTLDDLLAPIMARRADVMAQVNLARGRLDGQRLAAQETMGTMHATLGRGFLVLLHSHDKLLESNSSRPALKAGQNRKRRQYCLVVRRAG</sequence>
<gene>
    <name evidence="2" type="ORF">ACCAA_130237</name>
</gene>
<evidence type="ECO:0000256" key="1">
    <source>
        <dbReference type="SAM" id="MobiDB-lite"/>
    </source>
</evidence>
<protein>
    <submittedName>
        <fullName evidence="2">Uncharacterized protein</fullName>
    </submittedName>
</protein>
<name>A0A1A8XI35_9PROT</name>
<organism evidence="2 3">
    <name type="scientific">Candidatus Accumulibacter aalborgensis</name>
    <dbReference type="NCBI Taxonomy" id="1860102"/>
    <lineage>
        <taxon>Bacteria</taxon>
        <taxon>Pseudomonadati</taxon>
        <taxon>Pseudomonadota</taxon>
        <taxon>Betaproteobacteria</taxon>
        <taxon>Candidatus Accumulibacter</taxon>
    </lineage>
</organism>
<reference evidence="2 3" key="1">
    <citation type="submission" date="2016-06" db="EMBL/GenBank/DDBJ databases">
        <authorList>
            <person name="Kjaerup R.B."/>
            <person name="Dalgaard T.S."/>
            <person name="Juul-Madsen H.R."/>
        </authorList>
    </citation>
    <scope>NUCLEOTIDE SEQUENCE [LARGE SCALE GENOMIC DNA]</scope>
    <source>
        <strain evidence="2">3</strain>
    </source>
</reference>
<dbReference type="AlphaFoldDB" id="A0A1A8XI35"/>
<dbReference type="STRING" id="1860102.ACCAA_130237"/>
<evidence type="ECO:0000313" key="2">
    <source>
        <dbReference type="EMBL" id="SBT04356.1"/>
    </source>
</evidence>
<keyword evidence="3" id="KW-1185">Reference proteome</keyword>
<dbReference type="EMBL" id="FLQX01000035">
    <property type="protein sequence ID" value="SBT04356.1"/>
    <property type="molecule type" value="Genomic_DNA"/>
</dbReference>